<feature type="transmembrane region" description="Helical" evidence="6">
    <location>
        <begin position="495"/>
        <end position="514"/>
    </location>
</feature>
<feature type="transmembrane region" description="Helical" evidence="6">
    <location>
        <begin position="521"/>
        <end position="540"/>
    </location>
</feature>
<feature type="transmembrane region" description="Helical" evidence="6">
    <location>
        <begin position="415"/>
        <end position="434"/>
    </location>
</feature>
<feature type="compositionally biased region" description="Low complexity" evidence="5">
    <location>
        <begin position="56"/>
        <end position="68"/>
    </location>
</feature>
<evidence type="ECO:0000256" key="3">
    <source>
        <dbReference type="ARBA" id="ARBA00022989"/>
    </source>
</evidence>
<feature type="transmembrane region" description="Helical" evidence="6">
    <location>
        <begin position="646"/>
        <end position="674"/>
    </location>
</feature>
<evidence type="ECO:0000313" key="8">
    <source>
        <dbReference type="EMBL" id="SGY37596.1"/>
    </source>
</evidence>
<dbReference type="PROSITE" id="PS50850">
    <property type="entry name" value="MFS"/>
    <property type="match status" value="1"/>
</dbReference>
<dbReference type="GO" id="GO:0005886">
    <property type="term" value="C:plasma membrane"/>
    <property type="evidence" value="ECO:0007669"/>
    <property type="project" value="TreeGrafter"/>
</dbReference>
<feature type="transmembrane region" description="Helical" evidence="6">
    <location>
        <begin position="552"/>
        <end position="573"/>
    </location>
</feature>
<evidence type="ECO:0000256" key="6">
    <source>
        <dbReference type="SAM" id="Phobius"/>
    </source>
</evidence>
<evidence type="ECO:0000256" key="1">
    <source>
        <dbReference type="ARBA" id="ARBA00004141"/>
    </source>
</evidence>
<dbReference type="EMBL" id="FQNC01000042">
    <property type="protein sequence ID" value="SGY37596.1"/>
    <property type="molecule type" value="Genomic_DNA"/>
</dbReference>
<evidence type="ECO:0000259" key="7">
    <source>
        <dbReference type="PROSITE" id="PS50850"/>
    </source>
</evidence>
<evidence type="ECO:0000256" key="5">
    <source>
        <dbReference type="SAM" id="MobiDB-lite"/>
    </source>
</evidence>
<keyword evidence="9" id="KW-1185">Reference proteome</keyword>
<dbReference type="PANTHER" id="PTHR23501">
    <property type="entry name" value="MAJOR FACILITATOR SUPERFAMILY"/>
    <property type="match status" value="1"/>
</dbReference>
<feature type="transmembrane region" description="Helical" evidence="6">
    <location>
        <begin position="117"/>
        <end position="142"/>
    </location>
</feature>
<feature type="transmembrane region" description="Helical" evidence="6">
    <location>
        <begin position="455"/>
        <end position="475"/>
    </location>
</feature>
<dbReference type="GO" id="GO:0022857">
    <property type="term" value="F:transmembrane transporter activity"/>
    <property type="evidence" value="ECO:0007669"/>
    <property type="project" value="InterPro"/>
</dbReference>
<organism evidence="8 9">
    <name type="scientific">Microbotryum silenes-dioicae</name>
    <dbReference type="NCBI Taxonomy" id="796604"/>
    <lineage>
        <taxon>Eukaryota</taxon>
        <taxon>Fungi</taxon>
        <taxon>Dikarya</taxon>
        <taxon>Basidiomycota</taxon>
        <taxon>Pucciniomycotina</taxon>
        <taxon>Microbotryomycetes</taxon>
        <taxon>Microbotryales</taxon>
        <taxon>Microbotryaceae</taxon>
        <taxon>Microbotryum</taxon>
    </lineage>
</organism>
<dbReference type="Gene3D" id="1.20.1720.10">
    <property type="entry name" value="Multidrug resistance protein D"/>
    <property type="match status" value="1"/>
</dbReference>
<dbReference type="InterPro" id="IPR020846">
    <property type="entry name" value="MFS_dom"/>
</dbReference>
<comment type="subcellular location">
    <subcellularLocation>
        <location evidence="1">Membrane</location>
        <topology evidence="1">Multi-pass membrane protein</topology>
    </subcellularLocation>
</comment>
<dbReference type="InterPro" id="IPR011701">
    <property type="entry name" value="MFS"/>
</dbReference>
<evidence type="ECO:0000313" key="9">
    <source>
        <dbReference type="Proteomes" id="UP000249464"/>
    </source>
</evidence>
<feature type="transmembrane region" description="Helical" evidence="6">
    <location>
        <begin position="585"/>
        <end position="607"/>
    </location>
</feature>
<sequence>MDAPAHSTTHAGDLGIAPFSLPTLSAIHATVANEEAHEIAHPTVEHAPDGTANPAISKRISSGSSSSQQEKRSSSSIATPPRSAKDVQKFGAGVIGEDGFTDEERLRESKYLTGKKLAIVFIGMLMSVWLIALDQTILAPALPVRILPRNKYVLCETLSSSSLSHAKQVIASKFNALDQIAWIASAYFLTQTAFLLLWGQILTLFDRKWSFLVGISLFEIGSLVCAVAPTVNVLIFGRAFAGVGASSIFVSCLSIIAEVTRLEDRPKLFGLFGAVFAISSVIGPLLGGAFTDHVTWRLCFWSQYIHLLHHVRGHRLTLVGRFRRAVNLPFGAVTVAAILFILGPQPAPPPSPKVIEFTTNKIRRWTFGKATFAPESFVFRLAVIDWLGTWLMLATITCLLLPLQWGGNKYSWSDPVIIGCLCAFAALVIIFVFVEWKVAGPTSILPLRFFRNRSQIGACLEAFCLMFCLLLATYYLPIFFQATKGVSATKSGIDILPYMLGVVVGSAVSGVIVSKEGHYKPWLFFGPWLLCIGAGLLYTIKETTKNSTLIGYQIILALGTGACLQQTIIAVQADCANPDDVPQATALVTFAQLVGGTIGIAISSTVFGSKLSSALKEFAPTAPFDLVRNSVEAVKTLPADIKPAVIHAYVIALNNVFVIGVAAGALASLSALLVRNLSVKGQAIGAAAA</sequence>
<feature type="transmembrane region" description="Helical" evidence="6">
    <location>
        <begin position="268"/>
        <end position="290"/>
    </location>
</feature>
<feature type="transmembrane region" description="Helical" evidence="6">
    <location>
        <begin position="377"/>
        <end position="403"/>
    </location>
</feature>
<accession>A0A2X0P2T5</accession>
<keyword evidence="2 6" id="KW-0812">Transmembrane</keyword>
<evidence type="ECO:0000256" key="4">
    <source>
        <dbReference type="ARBA" id="ARBA00023136"/>
    </source>
</evidence>
<feature type="domain" description="Major facilitator superfamily (MFS) profile" evidence="7">
    <location>
        <begin position="120"/>
        <end position="679"/>
    </location>
</feature>
<dbReference type="SUPFAM" id="SSF103473">
    <property type="entry name" value="MFS general substrate transporter"/>
    <property type="match status" value="2"/>
</dbReference>
<feature type="transmembrane region" description="Helical" evidence="6">
    <location>
        <begin position="235"/>
        <end position="256"/>
    </location>
</feature>
<dbReference type="Proteomes" id="UP000249464">
    <property type="component" value="Unassembled WGS sequence"/>
</dbReference>
<keyword evidence="3 6" id="KW-1133">Transmembrane helix</keyword>
<proteinExistence type="predicted"/>
<dbReference type="FunFam" id="1.20.1250.20:FF:000196">
    <property type="entry name" value="MFS toxin efflux pump (AflT)"/>
    <property type="match status" value="1"/>
</dbReference>
<keyword evidence="4 6" id="KW-0472">Membrane</keyword>
<dbReference type="PANTHER" id="PTHR23501:SF198">
    <property type="entry name" value="AZOLE RESISTANCE PROTEIN 1-RELATED"/>
    <property type="match status" value="1"/>
</dbReference>
<dbReference type="Gene3D" id="1.20.1250.20">
    <property type="entry name" value="MFS general substrate transporter like domains"/>
    <property type="match status" value="1"/>
</dbReference>
<feature type="region of interest" description="Disordered" evidence="5">
    <location>
        <begin position="43"/>
        <end position="85"/>
    </location>
</feature>
<gene>
    <name evidence="8" type="primary">BQ5605_C003g01841</name>
    <name evidence="8" type="ORF">BQ5605_C003G01841</name>
</gene>
<feature type="transmembrane region" description="Helical" evidence="6">
    <location>
        <begin position="211"/>
        <end position="229"/>
    </location>
</feature>
<feature type="transmembrane region" description="Helical" evidence="6">
    <location>
        <begin position="180"/>
        <end position="199"/>
    </location>
</feature>
<dbReference type="AlphaFoldDB" id="A0A2X0P2T5"/>
<reference evidence="8 9" key="1">
    <citation type="submission" date="2016-11" db="EMBL/GenBank/DDBJ databases">
        <authorList>
            <person name="Jaros S."/>
            <person name="Januszkiewicz K."/>
            <person name="Wedrychowicz H."/>
        </authorList>
    </citation>
    <scope>NUCLEOTIDE SEQUENCE [LARGE SCALE GENOMIC DNA]</scope>
</reference>
<evidence type="ECO:0000256" key="2">
    <source>
        <dbReference type="ARBA" id="ARBA00022692"/>
    </source>
</evidence>
<protein>
    <submittedName>
        <fullName evidence="8">BQ5605_C003g01841 protein</fullName>
    </submittedName>
</protein>
<dbReference type="Pfam" id="PF07690">
    <property type="entry name" value="MFS_1"/>
    <property type="match status" value="1"/>
</dbReference>
<dbReference type="InterPro" id="IPR036259">
    <property type="entry name" value="MFS_trans_sf"/>
</dbReference>
<dbReference type="CDD" id="cd17502">
    <property type="entry name" value="MFS_Azr1_MDR_like"/>
    <property type="match status" value="1"/>
</dbReference>
<name>A0A2X0P2T5_9BASI</name>